<comment type="caution">
    <text evidence="1">The sequence shown here is derived from an EMBL/GenBank/DDBJ whole genome shotgun (WGS) entry which is preliminary data.</text>
</comment>
<gene>
    <name evidence="1" type="ORF">PNAL_LOCUS9227</name>
</gene>
<accession>A0A9W4N6T4</accession>
<dbReference type="OrthoDB" id="3039123at2759"/>
<sequence length="155" mass="17555">MAARRYNQLRLLHYPPIPAEAIETERAARCPAHTDWSSITLVFQDDWWIRSRGCFITGDICLRDTYHECHCDECGGSSADVEQWSTSHRVTLPPLPDRFEGADCMTRRRFSIPCFMSSDSDSVIECISCVGEGTAKYEPITQLLCSTDSSSNTYM</sequence>
<dbReference type="InterPro" id="IPR027443">
    <property type="entry name" value="IPNS-like_sf"/>
</dbReference>
<dbReference type="Proteomes" id="UP001153461">
    <property type="component" value="Unassembled WGS sequence"/>
</dbReference>
<dbReference type="EMBL" id="CAJVNV010000615">
    <property type="protein sequence ID" value="CAG8273288.1"/>
    <property type="molecule type" value="Genomic_DNA"/>
</dbReference>
<organism evidence="1 2">
    <name type="scientific">Penicillium nalgiovense</name>
    <dbReference type="NCBI Taxonomy" id="60175"/>
    <lineage>
        <taxon>Eukaryota</taxon>
        <taxon>Fungi</taxon>
        <taxon>Dikarya</taxon>
        <taxon>Ascomycota</taxon>
        <taxon>Pezizomycotina</taxon>
        <taxon>Eurotiomycetes</taxon>
        <taxon>Eurotiomycetidae</taxon>
        <taxon>Eurotiales</taxon>
        <taxon>Aspergillaceae</taxon>
        <taxon>Penicillium</taxon>
    </lineage>
</organism>
<name>A0A9W4N6T4_PENNA</name>
<reference evidence="1" key="1">
    <citation type="submission" date="2021-07" db="EMBL/GenBank/DDBJ databases">
        <authorList>
            <person name="Branca A.L. A."/>
        </authorList>
    </citation>
    <scope>NUCLEOTIDE SEQUENCE</scope>
</reference>
<proteinExistence type="predicted"/>
<evidence type="ECO:0000313" key="2">
    <source>
        <dbReference type="Proteomes" id="UP001153461"/>
    </source>
</evidence>
<dbReference type="SUPFAM" id="SSF51197">
    <property type="entry name" value="Clavaminate synthase-like"/>
    <property type="match status" value="1"/>
</dbReference>
<dbReference type="Gene3D" id="2.60.120.330">
    <property type="entry name" value="B-lactam Antibiotic, Isopenicillin N Synthase, Chain"/>
    <property type="match status" value="2"/>
</dbReference>
<protein>
    <submittedName>
        <fullName evidence="1">Uncharacterized protein</fullName>
    </submittedName>
</protein>
<dbReference type="AlphaFoldDB" id="A0A9W4N6T4"/>
<evidence type="ECO:0000313" key="1">
    <source>
        <dbReference type="EMBL" id="CAG8273288.1"/>
    </source>
</evidence>